<dbReference type="EMBL" id="FOKG01000003">
    <property type="protein sequence ID" value="SFB00396.1"/>
    <property type="molecule type" value="Genomic_DNA"/>
</dbReference>
<evidence type="ECO:0000313" key="3">
    <source>
        <dbReference type="Proteomes" id="UP000243799"/>
    </source>
</evidence>
<evidence type="ECO:0000313" key="2">
    <source>
        <dbReference type="EMBL" id="SFB00396.1"/>
    </source>
</evidence>
<accession>A0A1I0XIZ3</accession>
<sequence length="61" mass="6704">MNVPEPDGVTWRTSSYSTNGGDCVEVGHRADQVLVRDTKDRPGGALTVPRVPWQALLDQVR</sequence>
<gene>
    <name evidence="2" type="ORF">SAMN05216266_103214</name>
</gene>
<protein>
    <recommendedName>
        <fullName evidence="1">DUF397 domain-containing protein</fullName>
    </recommendedName>
</protein>
<organism evidence="2 3">
    <name type="scientific">Amycolatopsis marina</name>
    <dbReference type="NCBI Taxonomy" id="490629"/>
    <lineage>
        <taxon>Bacteria</taxon>
        <taxon>Bacillati</taxon>
        <taxon>Actinomycetota</taxon>
        <taxon>Actinomycetes</taxon>
        <taxon>Pseudonocardiales</taxon>
        <taxon>Pseudonocardiaceae</taxon>
        <taxon>Amycolatopsis</taxon>
    </lineage>
</organism>
<proteinExistence type="predicted"/>
<dbReference type="STRING" id="490629.SAMN05216266_103214"/>
<keyword evidence="3" id="KW-1185">Reference proteome</keyword>
<dbReference type="Pfam" id="PF04149">
    <property type="entry name" value="DUF397"/>
    <property type="match status" value="1"/>
</dbReference>
<dbReference type="Proteomes" id="UP000243799">
    <property type="component" value="Unassembled WGS sequence"/>
</dbReference>
<feature type="domain" description="DUF397" evidence="1">
    <location>
        <begin position="10"/>
        <end position="61"/>
    </location>
</feature>
<evidence type="ECO:0000259" key="1">
    <source>
        <dbReference type="Pfam" id="PF04149"/>
    </source>
</evidence>
<dbReference type="RefSeq" id="WP_091671351.1">
    <property type="nucleotide sequence ID" value="NZ_FOKG01000003.1"/>
</dbReference>
<reference evidence="3" key="1">
    <citation type="submission" date="2016-10" db="EMBL/GenBank/DDBJ databases">
        <authorList>
            <person name="Varghese N."/>
            <person name="Submissions S."/>
        </authorList>
    </citation>
    <scope>NUCLEOTIDE SEQUENCE [LARGE SCALE GENOMIC DNA]</scope>
    <source>
        <strain evidence="3">CGMCC 4.3568</strain>
    </source>
</reference>
<name>A0A1I0XIZ3_9PSEU</name>
<dbReference type="OrthoDB" id="3430276at2"/>
<dbReference type="InterPro" id="IPR007278">
    <property type="entry name" value="DUF397"/>
</dbReference>
<dbReference type="AlphaFoldDB" id="A0A1I0XIZ3"/>